<feature type="domain" description="Halobacterial output" evidence="2">
    <location>
        <begin position="13"/>
        <end position="83"/>
    </location>
</feature>
<dbReference type="InterPro" id="IPR040624">
    <property type="entry name" value="HalOD1"/>
</dbReference>
<dbReference type="Proteomes" id="UP000198531">
    <property type="component" value="Unassembled WGS sequence"/>
</dbReference>
<organism evidence="3 4">
    <name type="scientific">Halogeometricum rufum</name>
    <dbReference type="NCBI Taxonomy" id="553469"/>
    <lineage>
        <taxon>Archaea</taxon>
        <taxon>Methanobacteriati</taxon>
        <taxon>Methanobacteriota</taxon>
        <taxon>Stenosarchaea group</taxon>
        <taxon>Halobacteria</taxon>
        <taxon>Halobacteriales</taxon>
        <taxon>Haloferacaceae</taxon>
        <taxon>Halogeometricum</taxon>
    </lineage>
</organism>
<dbReference type="OrthoDB" id="221929at2157"/>
<dbReference type="RefSeq" id="WP_089803778.1">
    <property type="nucleotide sequence ID" value="NZ_FOYT01000001.1"/>
</dbReference>
<keyword evidence="4" id="KW-1185">Reference proteome</keyword>
<reference evidence="4" key="1">
    <citation type="submission" date="2016-10" db="EMBL/GenBank/DDBJ databases">
        <authorList>
            <person name="Varghese N."/>
            <person name="Submissions S."/>
        </authorList>
    </citation>
    <scope>NUCLEOTIDE SEQUENCE [LARGE SCALE GENOMIC DNA]</scope>
    <source>
        <strain evidence="4">CGMCC 1.7736</strain>
    </source>
</reference>
<evidence type="ECO:0000313" key="4">
    <source>
        <dbReference type="Proteomes" id="UP000198531"/>
    </source>
</evidence>
<feature type="region of interest" description="Disordered" evidence="1">
    <location>
        <begin position="83"/>
        <end position="114"/>
    </location>
</feature>
<dbReference type="EMBL" id="FOYT01000001">
    <property type="protein sequence ID" value="SFR33915.1"/>
    <property type="molecule type" value="Genomic_DNA"/>
</dbReference>
<sequence length="114" mass="12352">MNERKNVTVRPEEDLCFTIVETVSDLTNTPPLELDPLGNVVETDALETLFGPARETAEHDAYLTFRYEGCSVAVDSDGSVSVTRAPTPADVDQPISLGTDANSAAGDRYDANYR</sequence>
<gene>
    <name evidence="3" type="ORF">SAMN04487947_0080</name>
</gene>
<evidence type="ECO:0000259" key="2">
    <source>
        <dbReference type="Pfam" id="PF18545"/>
    </source>
</evidence>
<evidence type="ECO:0000256" key="1">
    <source>
        <dbReference type="SAM" id="MobiDB-lite"/>
    </source>
</evidence>
<protein>
    <recommendedName>
        <fullName evidence="2">Halobacterial output domain-containing protein</fullName>
    </recommendedName>
</protein>
<dbReference type="Pfam" id="PF18545">
    <property type="entry name" value="HalOD1"/>
    <property type="match status" value="1"/>
</dbReference>
<dbReference type="AlphaFoldDB" id="A0A1I6FVC5"/>
<evidence type="ECO:0000313" key="3">
    <source>
        <dbReference type="EMBL" id="SFR33915.1"/>
    </source>
</evidence>
<name>A0A1I6FVC5_9EURY</name>
<proteinExistence type="predicted"/>
<accession>A0A1I6FVC5</accession>